<gene>
    <name evidence="2" type="ORF">Pph01_50320</name>
</gene>
<evidence type="ECO:0000256" key="1">
    <source>
        <dbReference type="SAM" id="MobiDB-lite"/>
    </source>
</evidence>
<organism evidence="2 3">
    <name type="scientific">Planotetraspora phitsanulokensis</name>
    <dbReference type="NCBI Taxonomy" id="575192"/>
    <lineage>
        <taxon>Bacteria</taxon>
        <taxon>Bacillati</taxon>
        <taxon>Actinomycetota</taxon>
        <taxon>Actinomycetes</taxon>
        <taxon>Streptosporangiales</taxon>
        <taxon>Streptosporangiaceae</taxon>
        <taxon>Planotetraspora</taxon>
    </lineage>
</organism>
<sequence length="63" mass="6794">MYCTGRVSWTDCADRTDRAGWTDRTDWAADWAADRTGAAGLVVGSADDDGRKPIGGMDEIART</sequence>
<evidence type="ECO:0000313" key="3">
    <source>
        <dbReference type="Proteomes" id="UP000622547"/>
    </source>
</evidence>
<keyword evidence="3" id="KW-1185">Reference proteome</keyword>
<protein>
    <submittedName>
        <fullName evidence="2">Uncharacterized protein</fullName>
    </submittedName>
</protein>
<dbReference type="AlphaFoldDB" id="A0A8J3U7E3"/>
<feature type="region of interest" description="Disordered" evidence="1">
    <location>
        <begin position="44"/>
        <end position="63"/>
    </location>
</feature>
<dbReference type="EMBL" id="BOOP01000022">
    <property type="protein sequence ID" value="GII40029.1"/>
    <property type="molecule type" value="Genomic_DNA"/>
</dbReference>
<name>A0A8J3U7E3_9ACTN</name>
<accession>A0A8J3U7E3</accession>
<proteinExistence type="predicted"/>
<evidence type="ECO:0000313" key="2">
    <source>
        <dbReference type="EMBL" id="GII40029.1"/>
    </source>
</evidence>
<reference evidence="2 3" key="1">
    <citation type="submission" date="2021-01" db="EMBL/GenBank/DDBJ databases">
        <title>Whole genome shotgun sequence of Planotetraspora phitsanulokensis NBRC 104273.</title>
        <authorList>
            <person name="Komaki H."/>
            <person name="Tamura T."/>
        </authorList>
    </citation>
    <scope>NUCLEOTIDE SEQUENCE [LARGE SCALE GENOMIC DNA]</scope>
    <source>
        <strain evidence="2 3">NBRC 104273</strain>
    </source>
</reference>
<dbReference type="Proteomes" id="UP000622547">
    <property type="component" value="Unassembled WGS sequence"/>
</dbReference>
<dbReference type="RefSeq" id="WP_204075566.1">
    <property type="nucleotide sequence ID" value="NZ_BAABHI010000003.1"/>
</dbReference>
<comment type="caution">
    <text evidence="2">The sequence shown here is derived from an EMBL/GenBank/DDBJ whole genome shotgun (WGS) entry which is preliminary data.</text>
</comment>